<dbReference type="AlphaFoldDB" id="A0A811UDU4"/>
<organism evidence="1 2">
    <name type="scientific">Ceratitis capitata</name>
    <name type="common">Mediterranean fruit fly</name>
    <name type="synonym">Tephritis capitata</name>
    <dbReference type="NCBI Taxonomy" id="7213"/>
    <lineage>
        <taxon>Eukaryota</taxon>
        <taxon>Metazoa</taxon>
        <taxon>Ecdysozoa</taxon>
        <taxon>Arthropoda</taxon>
        <taxon>Hexapoda</taxon>
        <taxon>Insecta</taxon>
        <taxon>Pterygota</taxon>
        <taxon>Neoptera</taxon>
        <taxon>Endopterygota</taxon>
        <taxon>Diptera</taxon>
        <taxon>Brachycera</taxon>
        <taxon>Muscomorpha</taxon>
        <taxon>Tephritoidea</taxon>
        <taxon>Tephritidae</taxon>
        <taxon>Ceratitis</taxon>
        <taxon>Ceratitis</taxon>
    </lineage>
</organism>
<dbReference type="Proteomes" id="UP000606786">
    <property type="component" value="Unassembled WGS sequence"/>
</dbReference>
<evidence type="ECO:0000313" key="2">
    <source>
        <dbReference type="Proteomes" id="UP000606786"/>
    </source>
</evidence>
<proteinExistence type="predicted"/>
<sequence length="72" mass="7921">TFPGDANESFATTAVEEAEKAFNFYNAINMKSTQDPYANKLQISSAKIDFDELKSSKIQGGEKSAISLRELL</sequence>
<gene>
    <name evidence="1" type="ORF">CCAP1982_LOCUS4372</name>
</gene>
<reference evidence="1" key="1">
    <citation type="submission" date="2020-11" db="EMBL/GenBank/DDBJ databases">
        <authorList>
            <person name="Whitehead M."/>
        </authorList>
    </citation>
    <scope>NUCLEOTIDE SEQUENCE</scope>
    <source>
        <strain evidence="1">EGII</strain>
    </source>
</reference>
<evidence type="ECO:0000313" key="1">
    <source>
        <dbReference type="EMBL" id="CAD6995665.1"/>
    </source>
</evidence>
<keyword evidence="2" id="KW-1185">Reference proteome</keyword>
<protein>
    <submittedName>
        <fullName evidence="1">(Mediterranean fruit fly) hypothetical protein</fullName>
    </submittedName>
</protein>
<dbReference type="EMBL" id="CAJHJT010000001">
    <property type="protein sequence ID" value="CAD6995665.1"/>
    <property type="molecule type" value="Genomic_DNA"/>
</dbReference>
<name>A0A811UDU4_CERCA</name>
<accession>A0A811UDU4</accession>
<feature type="non-terminal residue" evidence="1">
    <location>
        <position position="1"/>
    </location>
</feature>
<comment type="caution">
    <text evidence="1">The sequence shown here is derived from an EMBL/GenBank/DDBJ whole genome shotgun (WGS) entry which is preliminary data.</text>
</comment>